<evidence type="ECO:0000313" key="3">
    <source>
        <dbReference type="Proteomes" id="UP000602510"/>
    </source>
</evidence>
<dbReference type="Proteomes" id="UP000602510">
    <property type="component" value="Unassembled WGS sequence"/>
</dbReference>
<organism evidence="2 3">
    <name type="scientific">Phytophthora infestans</name>
    <name type="common">Potato late blight agent</name>
    <name type="synonym">Botrytis infestans</name>
    <dbReference type="NCBI Taxonomy" id="4787"/>
    <lineage>
        <taxon>Eukaryota</taxon>
        <taxon>Sar</taxon>
        <taxon>Stramenopiles</taxon>
        <taxon>Oomycota</taxon>
        <taxon>Peronosporomycetes</taxon>
        <taxon>Peronosporales</taxon>
        <taxon>Peronosporaceae</taxon>
        <taxon>Phytophthora</taxon>
    </lineage>
</organism>
<evidence type="ECO:0000313" key="2">
    <source>
        <dbReference type="EMBL" id="KAF4041534.1"/>
    </source>
</evidence>
<protein>
    <submittedName>
        <fullName evidence="2">Uncharacterized protein</fullName>
    </submittedName>
</protein>
<accession>A0A833TEV9</accession>
<dbReference type="EMBL" id="WSZM01000120">
    <property type="protein sequence ID" value="KAF4041534.1"/>
    <property type="molecule type" value="Genomic_DNA"/>
</dbReference>
<keyword evidence="3" id="KW-1185">Reference proteome</keyword>
<proteinExistence type="predicted"/>
<feature type="transmembrane region" description="Helical" evidence="1">
    <location>
        <begin position="76"/>
        <end position="94"/>
    </location>
</feature>
<comment type="caution">
    <text evidence="2">The sequence shown here is derived from an EMBL/GenBank/DDBJ whole genome shotgun (WGS) entry which is preliminary data.</text>
</comment>
<keyword evidence="1" id="KW-0812">Transmembrane</keyword>
<dbReference type="AlphaFoldDB" id="A0A833TEV9"/>
<evidence type="ECO:0000256" key="1">
    <source>
        <dbReference type="SAM" id="Phobius"/>
    </source>
</evidence>
<reference evidence="2" key="1">
    <citation type="submission" date="2020-04" db="EMBL/GenBank/DDBJ databases">
        <title>Hybrid Assembly of Korean Phytophthora infestans isolates.</title>
        <authorList>
            <person name="Prokchorchik M."/>
            <person name="Lee Y."/>
            <person name="Seo J."/>
            <person name="Cho J.-H."/>
            <person name="Park Y.-E."/>
            <person name="Jang D.-C."/>
            <person name="Im J.-S."/>
            <person name="Choi J.-G."/>
            <person name="Park H.-J."/>
            <person name="Lee G.-B."/>
            <person name="Lee Y.-G."/>
            <person name="Hong S.-Y."/>
            <person name="Cho K."/>
            <person name="Sohn K.H."/>
        </authorList>
    </citation>
    <scope>NUCLEOTIDE SEQUENCE</scope>
    <source>
        <strain evidence="2">KR_1_A1</strain>
    </source>
</reference>
<sequence>MRRSKKKAGTSSEYDIGEVDAIIVTKLPMPMPMLASVPSMLALLRPGTEAWGGLQMEAGGLFSNSVLAYGNFSSEAKPLGCFFFLVFLALIVFLR</sequence>
<feature type="transmembrane region" description="Helical" evidence="1">
    <location>
        <begin position="21"/>
        <end position="44"/>
    </location>
</feature>
<gene>
    <name evidence="2" type="ORF">GN244_ATG06207</name>
</gene>
<keyword evidence="1" id="KW-1133">Transmembrane helix</keyword>
<keyword evidence="1" id="KW-0472">Membrane</keyword>
<name>A0A833TEV9_PHYIN</name>